<dbReference type="EMBL" id="JAAGWZ010000005">
    <property type="protein sequence ID" value="NEM92431.1"/>
    <property type="molecule type" value="Genomic_DNA"/>
</dbReference>
<keyword evidence="2" id="KW-0812">Transmembrane</keyword>
<evidence type="ECO:0000256" key="1">
    <source>
        <dbReference type="SAM" id="MobiDB-lite"/>
    </source>
</evidence>
<comment type="caution">
    <text evidence="3">The sequence shown here is derived from an EMBL/GenBank/DDBJ whole genome shotgun (WGS) entry which is preliminary data.</text>
</comment>
<feature type="transmembrane region" description="Helical" evidence="2">
    <location>
        <begin position="14"/>
        <end position="34"/>
    </location>
</feature>
<sequence>MTDSYAPVHQSDTVVRGALFAAIIIPVGVVVWTIVWSWGIVASIVALGIAVAAGWLYRKGAGRMTTAGAAVIAGVVIVTLLLSFFAGVVWDFAGAVARETGTSTWAAFTSPQFWPLFSLNLPLVLKADGTSLLLAAAFGALGSFRTISAGFKAARAEATSTAMFGEAPAAPQPTGSEDVPPSASH</sequence>
<feature type="transmembrane region" description="Helical" evidence="2">
    <location>
        <begin position="123"/>
        <end position="144"/>
    </location>
</feature>
<feature type="transmembrane region" description="Helical" evidence="2">
    <location>
        <begin position="69"/>
        <end position="90"/>
    </location>
</feature>
<organism evidence="3 4">
    <name type="scientific">Galbitalea soli</name>
    <dbReference type="NCBI Taxonomy" id="1268042"/>
    <lineage>
        <taxon>Bacteria</taxon>
        <taxon>Bacillati</taxon>
        <taxon>Actinomycetota</taxon>
        <taxon>Actinomycetes</taxon>
        <taxon>Micrococcales</taxon>
        <taxon>Microbacteriaceae</taxon>
        <taxon>Galbitalea</taxon>
    </lineage>
</organism>
<dbReference type="Proteomes" id="UP000479756">
    <property type="component" value="Unassembled WGS sequence"/>
</dbReference>
<gene>
    <name evidence="3" type="ORF">G3T37_13840</name>
</gene>
<evidence type="ECO:0000313" key="4">
    <source>
        <dbReference type="Proteomes" id="UP000479756"/>
    </source>
</evidence>
<feature type="region of interest" description="Disordered" evidence="1">
    <location>
        <begin position="166"/>
        <end position="185"/>
    </location>
</feature>
<name>A0A7C9PPX5_9MICO</name>
<dbReference type="RefSeq" id="WP_163474497.1">
    <property type="nucleotide sequence ID" value="NZ_JAAGWZ010000005.1"/>
</dbReference>
<proteinExistence type="predicted"/>
<keyword evidence="2" id="KW-1133">Transmembrane helix</keyword>
<dbReference type="AlphaFoldDB" id="A0A7C9PPX5"/>
<reference evidence="3 4" key="1">
    <citation type="journal article" date="2014" name="Int. J. Syst. Evol. Microbiol.">
        <title>Description of Galbitalea soli gen. nov., sp. nov., and Frondihabitans sucicola sp. nov.</title>
        <authorList>
            <person name="Kim S.J."/>
            <person name="Lim J.M."/>
            <person name="Ahn J.H."/>
            <person name="Weon H.Y."/>
            <person name="Hamada M."/>
            <person name="Suzuki K."/>
            <person name="Ahn T.Y."/>
            <person name="Kwon S.W."/>
        </authorList>
    </citation>
    <scope>NUCLEOTIDE SEQUENCE [LARGE SCALE GENOMIC DNA]</scope>
    <source>
        <strain evidence="3 4">NBRC 108727</strain>
    </source>
</reference>
<keyword evidence="2" id="KW-0472">Membrane</keyword>
<feature type="transmembrane region" description="Helical" evidence="2">
    <location>
        <begin position="40"/>
        <end position="57"/>
    </location>
</feature>
<evidence type="ECO:0000313" key="3">
    <source>
        <dbReference type="EMBL" id="NEM92431.1"/>
    </source>
</evidence>
<keyword evidence="4" id="KW-1185">Reference proteome</keyword>
<protein>
    <submittedName>
        <fullName evidence="3">Uncharacterized protein</fullName>
    </submittedName>
</protein>
<evidence type="ECO:0000256" key="2">
    <source>
        <dbReference type="SAM" id="Phobius"/>
    </source>
</evidence>
<accession>A0A7C9PPX5</accession>